<dbReference type="RefSeq" id="WP_007843803.1">
    <property type="nucleotide sequence ID" value="NZ_AKJY01000041.1"/>
</dbReference>
<evidence type="ECO:0008006" key="4">
    <source>
        <dbReference type="Google" id="ProtNLM"/>
    </source>
</evidence>
<name>J2JU71_9FLAO</name>
<keyword evidence="3" id="KW-1185">Reference proteome</keyword>
<dbReference type="Pfam" id="PF13160">
    <property type="entry name" value="DUF3995"/>
    <property type="match status" value="1"/>
</dbReference>
<evidence type="ECO:0000313" key="2">
    <source>
        <dbReference type="EMBL" id="EJL71410.1"/>
    </source>
</evidence>
<gene>
    <name evidence="2" type="ORF">PMI13_02358</name>
</gene>
<comment type="caution">
    <text evidence="2">The sequence shown here is derived from an EMBL/GenBank/DDBJ whole genome shotgun (WGS) entry which is preliminary data.</text>
</comment>
<sequence length="197" mass="22241">MSNIAIPIEASVHHSKCLFTVTNYMQFVYMSAAAAIFCFKYIGNFSYGYLLLYICPMEFILSFIVTIALFSLAFIHFFWAMGGKWAINAAIPTDLNGRKLFNPSRQGTIFVGFGLLLFALINLGFMGSLAMPFDSIYLRYCMYGIAVIFFLRFIGEFKYVGAFKKFKQSAFASRDSYIYSPLSLFLSLSHMALAALV</sequence>
<reference evidence="2 3" key="1">
    <citation type="journal article" date="2012" name="J. Bacteriol.">
        <title>Twenty-one genome sequences from Pseudomonas species and 19 genome sequences from diverse bacteria isolated from the rhizosphere and endosphere of Populus deltoides.</title>
        <authorList>
            <person name="Brown S.D."/>
            <person name="Utturkar S.M."/>
            <person name="Klingeman D.M."/>
            <person name="Johnson C.M."/>
            <person name="Martin S.L."/>
            <person name="Land M.L."/>
            <person name="Lu T.Y."/>
            <person name="Schadt C.W."/>
            <person name="Doktycz M.J."/>
            <person name="Pelletier D.A."/>
        </authorList>
    </citation>
    <scope>NUCLEOTIDE SEQUENCE [LARGE SCALE GENOMIC DNA]</scope>
    <source>
        <strain evidence="2 3">CF314</strain>
    </source>
</reference>
<feature type="transmembrane region" description="Helical" evidence="1">
    <location>
        <begin position="176"/>
        <end position="196"/>
    </location>
</feature>
<keyword evidence="1" id="KW-0812">Transmembrane</keyword>
<feature type="transmembrane region" description="Helical" evidence="1">
    <location>
        <begin position="137"/>
        <end position="155"/>
    </location>
</feature>
<keyword evidence="1" id="KW-0472">Membrane</keyword>
<feature type="transmembrane region" description="Helical" evidence="1">
    <location>
        <begin position="108"/>
        <end position="131"/>
    </location>
</feature>
<organism evidence="2 3">
    <name type="scientific">Chryseobacterium populi</name>
    <dbReference type="NCBI Taxonomy" id="1144316"/>
    <lineage>
        <taxon>Bacteria</taxon>
        <taxon>Pseudomonadati</taxon>
        <taxon>Bacteroidota</taxon>
        <taxon>Flavobacteriia</taxon>
        <taxon>Flavobacteriales</taxon>
        <taxon>Weeksellaceae</taxon>
        <taxon>Chryseobacterium group</taxon>
        <taxon>Chryseobacterium</taxon>
    </lineage>
</organism>
<dbReference type="OrthoDB" id="8590912at2"/>
<dbReference type="Proteomes" id="UP000007509">
    <property type="component" value="Unassembled WGS sequence"/>
</dbReference>
<dbReference type="EMBL" id="AKJY01000041">
    <property type="protein sequence ID" value="EJL71410.1"/>
    <property type="molecule type" value="Genomic_DNA"/>
</dbReference>
<keyword evidence="1" id="KW-1133">Transmembrane helix</keyword>
<proteinExistence type="predicted"/>
<evidence type="ECO:0000313" key="3">
    <source>
        <dbReference type="Proteomes" id="UP000007509"/>
    </source>
</evidence>
<evidence type="ECO:0000256" key="1">
    <source>
        <dbReference type="SAM" id="Phobius"/>
    </source>
</evidence>
<dbReference type="PATRIC" id="fig|1144316.3.peg.2377"/>
<protein>
    <recommendedName>
        <fullName evidence="4">DUF3995 domain-containing protein</fullName>
    </recommendedName>
</protein>
<feature type="transmembrane region" description="Helical" evidence="1">
    <location>
        <begin position="27"/>
        <end position="47"/>
    </location>
</feature>
<feature type="transmembrane region" description="Helical" evidence="1">
    <location>
        <begin position="59"/>
        <end position="79"/>
    </location>
</feature>
<dbReference type="InterPro" id="IPR025058">
    <property type="entry name" value="DUF3995"/>
</dbReference>
<accession>J2JU71</accession>
<dbReference type="AlphaFoldDB" id="J2JU71"/>